<evidence type="ECO:0000256" key="1">
    <source>
        <dbReference type="ARBA" id="ARBA00023125"/>
    </source>
</evidence>
<organism evidence="3 4">
    <name type="scientific">Pontibacillus chungwhensis</name>
    <dbReference type="NCBI Taxonomy" id="265426"/>
    <lineage>
        <taxon>Bacteria</taxon>
        <taxon>Bacillati</taxon>
        <taxon>Bacillota</taxon>
        <taxon>Bacilli</taxon>
        <taxon>Bacillales</taxon>
        <taxon>Bacillaceae</taxon>
        <taxon>Pontibacillus</taxon>
    </lineage>
</organism>
<feature type="domain" description="HTH cro/C1-type" evidence="2">
    <location>
        <begin position="17"/>
        <end position="71"/>
    </location>
</feature>
<evidence type="ECO:0000313" key="3">
    <source>
        <dbReference type="EMBL" id="WIF98702.1"/>
    </source>
</evidence>
<dbReference type="EMBL" id="CP126446">
    <property type="protein sequence ID" value="WIF98702.1"/>
    <property type="molecule type" value="Genomic_DNA"/>
</dbReference>
<evidence type="ECO:0000313" key="4">
    <source>
        <dbReference type="Proteomes" id="UP001236652"/>
    </source>
</evidence>
<dbReference type="CDD" id="cd00093">
    <property type="entry name" value="HTH_XRE"/>
    <property type="match status" value="1"/>
</dbReference>
<dbReference type="PANTHER" id="PTHR46558">
    <property type="entry name" value="TRACRIPTIONAL REGULATORY PROTEIN-RELATED-RELATED"/>
    <property type="match status" value="1"/>
</dbReference>
<gene>
    <name evidence="3" type="ORF">QNI29_03360</name>
</gene>
<keyword evidence="4" id="KW-1185">Reference proteome</keyword>
<name>A0ABY8UYG2_9BACI</name>
<dbReference type="Proteomes" id="UP001236652">
    <property type="component" value="Chromosome"/>
</dbReference>
<dbReference type="RefSeq" id="WP_231418474.1">
    <property type="nucleotide sequence ID" value="NZ_CP126446.1"/>
</dbReference>
<proteinExistence type="predicted"/>
<keyword evidence="1" id="KW-0238">DNA-binding</keyword>
<dbReference type="PROSITE" id="PS50943">
    <property type="entry name" value="HTH_CROC1"/>
    <property type="match status" value="1"/>
</dbReference>
<dbReference type="PANTHER" id="PTHR46558:SF11">
    <property type="entry name" value="HTH-TYPE TRANSCRIPTIONAL REGULATOR XRE"/>
    <property type="match status" value="1"/>
</dbReference>
<dbReference type="SUPFAM" id="SSF47413">
    <property type="entry name" value="lambda repressor-like DNA-binding domains"/>
    <property type="match status" value="1"/>
</dbReference>
<dbReference type="InterPro" id="IPR010982">
    <property type="entry name" value="Lambda_DNA-bd_dom_sf"/>
</dbReference>
<dbReference type="SMART" id="SM00530">
    <property type="entry name" value="HTH_XRE"/>
    <property type="match status" value="1"/>
</dbReference>
<dbReference type="Pfam" id="PF01381">
    <property type="entry name" value="HTH_3"/>
    <property type="match status" value="1"/>
</dbReference>
<reference evidence="3 4" key="1">
    <citation type="submission" date="2023-05" db="EMBL/GenBank/DDBJ databases">
        <title>Comparative genomics reveals the evidence of polycyclic aromatic hydrocarbons degradation in moderately halophilic genus Pontibacillus.</title>
        <authorList>
            <person name="Yang H."/>
            <person name="Qian Z."/>
        </authorList>
    </citation>
    <scope>NUCLEOTIDE SEQUENCE [LARGE SCALE GENOMIC DNA]</scope>
    <source>
        <strain evidence="4">HN14</strain>
    </source>
</reference>
<protein>
    <submittedName>
        <fullName evidence="3">Helix-turn-helix transcriptional regulator</fullName>
    </submittedName>
</protein>
<dbReference type="Gene3D" id="1.10.260.40">
    <property type="entry name" value="lambda repressor-like DNA-binding domains"/>
    <property type="match status" value="1"/>
</dbReference>
<sequence length="142" mass="16837">MINILTKGSALMIGQKLKYLRQREKLTQGELAEKLNISRGTYAHYELGKRNPDYETLNKIANFYNVSTDFILGRSYAESSEVKDAFDPLEELKQYLIDNNMQDMDLSFYDLNSWKDLTREDIEEIKNHFEWVREKAKKRKDD</sequence>
<dbReference type="InterPro" id="IPR001387">
    <property type="entry name" value="Cro/C1-type_HTH"/>
</dbReference>
<evidence type="ECO:0000259" key="2">
    <source>
        <dbReference type="PROSITE" id="PS50943"/>
    </source>
</evidence>
<accession>A0ABY8UYG2</accession>